<evidence type="ECO:0000313" key="2">
    <source>
        <dbReference type="Proteomes" id="UP000694892"/>
    </source>
</evidence>
<name>A0A974H6U2_XENLA</name>
<gene>
    <name evidence="1" type="ORF">XELAEV_18042731mg</name>
</gene>
<dbReference type="AlphaFoldDB" id="A0A974H6U2"/>
<dbReference type="Proteomes" id="UP000694892">
    <property type="component" value="Chromosome 8S"/>
</dbReference>
<evidence type="ECO:0000313" key="1">
    <source>
        <dbReference type="EMBL" id="OCT66481.1"/>
    </source>
</evidence>
<dbReference type="EMBL" id="CM004481">
    <property type="protein sequence ID" value="OCT66481.1"/>
    <property type="molecule type" value="Genomic_DNA"/>
</dbReference>
<organism evidence="1 2">
    <name type="scientific">Xenopus laevis</name>
    <name type="common">African clawed frog</name>
    <dbReference type="NCBI Taxonomy" id="8355"/>
    <lineage>
        <taxon>Eukaryota</taxon>
        <taxon>Metazoa</taxon>
        <taxon>Chordata</taxon>
        <taxon>Craniata</taxon>
        <taxon>Vertebrata</taxon>
        <taxon>Euteleostomi</taxon>
        <taxon>Amphibia</taxon>
        <taxon>Batrachia</taxon>
        <taxon>Anura</taxon>
        <taxon>Pipoidea</taxon>
        <taxon>Pipidae</taxon>
        <taxon>Xenopodinae</taxon>
        <taxon>Xenopus</taxon>
        <taxon>Xenopus</taxon>
    </lineage>
</organism>
<reference evidence="2" key="1">
    <citation type="journal article" date="2016" name="Nature">
        <title>Genome evolution in the allotetraploid frog Xenopus laevis.</title>
        <authorList>
            <person name="Session A.M."/>
            <person name="Uno Y."/>
            <person name="Kwon T."/>
            <person name="Chapman J.A."/>
            <person name="Toyoda A."/>
            <person name="Takahashi S."/>
            <person name="Fukui A."/>
            <person name="Hikosaka A."/>
            <person name="Suzuki A."/>
            <person name="Kondo M."/>
            <person name="van Heeringen S.J."/>
            <person name="Quigley I."/>
            <person name="Heinz S."/>
            <person name="Ogino H."/>
            <person name="Ochi H."/>
            <person name="Hellsten U."/>
            <person name="Lyons J.B."/>
            <person name="Simakov O."/>
            <person name="Putnam N."/>
            <person name="Stites J."/>
            <person name="Kuroki Y."/>
            <person name="Tanaka T."/>
            <person name="Michiue T."/>
            <person name="Watanabe M."/>
            <person name="Bogdanovic O."/>
            <person name="Lister R."/>
            <person name="Georgiou G."/>
            <person name="Paranjpe S.S."/>
            <person name="van Kruijsbergen I."/>
            <person name="Shu S."/>
            <person name="Carlson J."/>
            <person name="Kinoshita T."/>
            <person name="Ohta Y."/>
            <person name="Mawaribuchi S."/>
            <person name="Jenkins J."/>
            <person name="Grimwood J."/>
            <person name="Schmutz J."/>
            <person name="Mitros T."/>
            <person name="Mozaffari S.V."/>
            <person name="Suzuki Y."/>
            <person name="Haramoto Y."/>
            <person name="Yamamoto T.S."/>
            <person name="Takagi C."/>
            <person name="Heald R."/>
            <person name="Miller K."/>
            <person name="Haudenschild C."/>
            <person name="Kitzman J."/>
            <person name="Nakayama T."/>
            <person name="Izutsu Y."/>
            <person name="Robert J."/>
            <person name="Fortriede J."/>
            <person name="Burns K."/>
            <person name="Lotay V."/>
            <person name="Karimi K."/>
            <person name="Yasuoka Y."/>
            <person name="Dichmann D.S."/>
            <person name="Flajnik M.F."/>
            <person name="Houston D.W."/>
            <person name="Shendure J."/>
            <person name="DuPasquier L."/>
            <person name="Vize P.D."/>
            <person name="Zorn A.M."/>
            <person name="Ito M."/>
            <person name="Marcotte E.M."/>
            <person name="Wallingford J.B."/>
            <person name="Ito Y."/>
            <person name="Asashima M."/>
            <person name="Ueno N."/>
            <person name="Matsuda Y."/>
            <person name="Veenstra G.J."/>
            <person name="Fujiyama A."/>
            <person name="Harland R.M."/>
            <person name="Taira M."/>
            <person name="Rokhsar D.S."/>
        </authorList>
    </citation>
    <scope>NUCLEOTIDE SEQUENCE [LARGE SCALE GENOMIC DNA]</scope>
    <source>
        <strain evidence="2">J</strain>
    </source>
</reference>
<proteinExistence type="predicted"/>
<accession>A0A974H6U2</accession>
<sequence length="77" mass="8067">MEDLLVFWSQHGASGGLSLDSVTSAGPKFLGPEPPTSATWQLACCTVDVTEEPELGVEEVSALSPFYSSTCPSSAYP</sequence>
<protein>
    <submittedName>
        <fullName evidence="1">Uncharacterized protein</fullName>
    </submittedName>
</protein>